<dbReference type="InterPro" id="IPR013598">
    <property type="entry name" value="Exportin-1/Importin-b-like"/>
</dbReference>
<accession>E3MZI0</accession>
<dbReference type="OrthoDB" id="435593at2759"/>
<dbReference type="Pfam" id="PF08389">
    <property type="entry name" value="Xpo1"/>
    <property type="match status" value="1"/>
</dbReference>
<protein>
    <submittedName>
        <fullName evidence="3">CRE-TSR-1 protein</fullName>
    </submittedName>
</protein>
<evidence type="ECO:0000313" key="3">
    <source>
        <dbReference type="EMBL" id="EFP12977.1"/>
    </source>
</evidence>
<dbReference type="GO" id="GO:0005737">
    <property type="term" value="C:cytoplasm"/>
    <property type="evidence" value="ECO:0007669"/>
    <property type="project" value="TreeGrafter"/>
</dbReference>
<dbReference type="InParanoid" id="E3MZI0"/>
<keyword evidence="4" id="KW-1185">Reference proteome</keyword>
<evidence type="ECO:0000313" key="4">
    <source>
        <dbReference type="Proteomes" id="UP000008281"/>
    </source>
</evidence>
<dbReference type="InterPro" id="IPR001494">
    <property type="entry name" value="Importin-beta_N"/>
</dbReference>
<evidence type="ECO:0000259" key="2">
    <source>
        <dbReference type="PROSITE" id="PS50166"/>
    </source>
</evidence>
<dbReference type="InterPro" id="IPR057941">
    <property type="entry name" value="TPR_TNPO3_IPO13_2nd"/>
</dbReference>
<dbReference type="InterPro" id="IPR058537">
    <property type="entry name" value="TPR_TNPO3_IPO13_4th"/>
</dbReference>
<dbReference type="InterPro" id="IPR011989">
    <property type="entry name" value="ARM-like"/>
</dbReference>
<proteinExistence type="predicted"/>
<dbReference type="FunCoup" id="E3MZI0">
    <property type="interactions" value="3118"/>
</dbReference>
<dbReference type="PROSITE" id="PS50166">
    <property type="entry name" value="IMPORTIN_B_NT"/>
    <property type="match status" value="1"/>
</dbReference>
<evidence type="ECO:0000256" key="1">
    <source>
        <dbReference type="SAM" id="MobiDB-lite"/>
    </source>
</evidence>
<dbReference type="Gene3D" id="1.25.10.10">
    <property type="entry name" value="Leucine-rich Repeat Variant"/>
    <property type="match status" value="1"/>
</dbReference>
<dbReference type="InterPro" id="IPR051345">
    <property type="entry name" value="Importin_beta-like_NTR"/>
</dbReference>
<gene>
    <name evidence="3" type="primary">Cre-tsr-1</name>
    <name evidence="3" type="ORF">CRE_06895</name>
</gene>
<dbReference type="AlphaFoldDB" id="E3MZI0"/>
<dbReference type="Pfam" id="PF24140">
    <property type="entry name" value="TPR_TNPO3_IPO13_3rd"/>
    <property type="match status" value="1"/>
</dbReference>
<dbReference type="Proteomes" id="UP000008281">
    <property type="component" value="Unassembled WGS sequence"/>
</dbReference>
<name>E3MZI0_CAERE</name>
<feature type="region of interest" description="Disordered" evidence="1">
    <location>
        <begin position="630"/>
        <end position="663"/>
    </location>
</feature>
<dbReference type="SMART" id="SM00913">
    <property type="entry name" value="IBN_N"/>
    <property type="match status" value="1"/>
</dbReference>
<dbReference type="EMBL" id="DS268501">
    <property type="protein sequence ID" value="EFP12977.1"/>
    <property type="molecule type" value="Genomic_DNA"/>
</dbReference>
<dbReference type="PANTHER" id="PTHR12363:SF42">
    <property type="entry name" value="TRANSPORTIN-3"/>
    <property type="match status" value="1"/>
</dbReference>
<dbReference type="InterPro" id="IPR057942">
    <property type="entry name" value="TPR_TNPO3_IPO13_3rd"/>
</dbReference>
<dbReference type="Pfam" id="PF24139">
    <property type="entry name" value="TPR_TNPO3_IPO13_4th"/>
    <property type="match status" value="1"/>
</dbReference>
<dbReference type="OMA" id="LECITSW"/>
<dbReference type="SUPFAM" id="SSF48371">
    <property type="entry name" value="ARM repeat"/>
    <property type="match status" value="1"/>
</dbReference>
<feature type="compositionally biased region" description="Low complexity" evidence="1">
    <location>
        <begin position="639"/>
        <end position="656"/>
    </location>
</feature>
<sequence length="996" mass="112452">MDSMDTVCRAIDAFYNGGPDVQPAQQFLQQFQESTESWTICDQIIRLHSNSLACYFASQTLRTKILKKFSQLPPDQYEALRQSLLQHLDRHGASAHDSQSEATATQLCLAIADLYIQVPTWTNWIFELLNQCQTLEGDRTIMTLTLLQVFPEEVENIRGIGENRRIAIREELAGCEQPMITFLSHVLEKFHANADMLKRVFKCLESNLQNHQMRTDHFATSPLISSIFHVIATIDPAIPSSLHETATNCIVAALYRVEDIDSHGKLAEIIHRGVISLIGPFQQAQQVEDLDRLQLKINRFSLQILQNIARIFVETVESFYVQIVNEAHPDPHSVGSLACFDLLLLVAGHHDWSLIEMTFNVWYRITEELFKYDDDQYIGKFRPYAEKFIQCLYEHCKMDSDDVDDILDESSEFGEFRAKAVEALRDVVFIVNSDKCIQMMHQKLIECCHRENASWEESESALFVMAAVVQNLLPESESNMPEVLQLICSLSPVSPPALIATSLNLISDLNDWFELHMNLLGPVIPWILQFATDPRFAYHVAVCFDRVRNTAENPITAKCAGPMMQLLPQLFSLISVLEQTTTNGIKVEEAICSLTRAVSTIISKLPAEEAVVAMQQLCEPIIRNLNRSTDATEATHPPSSSSSTNNNNNSSSNTSNGANKENEGGLFKGKSYESWASLATRPILWIDRCAFVFKDIWSPNGHPSSPQQPSPLLPVAEQLIGALLKSCRKFEGTPRVIEHSIRSCRLIFRALGPQSRPLVGPVVEMMIETYPKHRHSSYLYMASVIVDEYGQLDEMRPGLLHMLDALSRHTFPLLENGGAVNNPDTVDDLFRLAQRFTMRATTIFFTHTISQMLFIHAISNLRLDHPDASKSITKFILEILAQLAAAKKTNYSDDGVTRAQLIVDNQAQHITSTALWMALFSHSGQIRRDMADVILQIGKHDQEKFKERIAVAVHSLPNDPMKATAQQLTDFVNNVAREKERHAVFNHTRDLAKLFI</sequence>
<dbReference type="Pfam" id="PF24138">
    <property type="entry name" value="TPR_TNPO3_IPO13_2nd"/>
    <property type="match status" value="1"/>
</dbReference>
<feature type="domain" description="Importin N-terminal" evidence="2">
    <location>
        <begin position="24"/>
        <end position="90"/>
    </location>
</feature>
<dbReference type="GO" id="GO:0031267">
    <property type="term" value="F:small GTPase binding"/>
    <property type="evidence" value="ECO:0007669"/>
    <property type="project" value="InterPro"/>
</dbReference>
<dbReference type="HOGENOM" id="CLU_005996_0_2_1"/>
<dbReference type="STRING" id="31234.E3MZI0"/>
<organism evidence="4">
    <name type="scientific">Caenorhabditis remanei</name>
    <name type="common">Caenorhabditis vulgaris</name>
    <dbReference type="NCBI Taxonomy" id="31234"/>
    <lineage>
        <taxon>Eukaryota</taxon>
        <taxon>Metazoa</taxon>
        <taxon>Ecdysozoa</taxon>
        <taxon>Nematoda</taxon>
        <taxon>Chromadorea</taxon>
        <taxon>Rhabditida</taxon>
        <taxon>Rhabditina</taxon>
        <taxon>Rhabditomorpha</taxon>
        <taxon>Rhabditoidea</taxon>
        <taxon>Rhabditidae</taxon>
        <taxon>Peloderinae</taxon>
        <taxon>Caenorhabditis</taxon>
    </lineage>
</organism>
<dbReference type="Pfam" id="PF03810">
    <property type="entry name" value="IBN_N"/>
    <property type="match status" value="1"/>
</dbReference>
<reference evidence="3" key="1">
    <citation type="submission" date="2007-07" db="EMBL/GenBank/DDBJ databases">
        <title>PCAP assembly of the Caenorhabditis remanei genome.</title>
        <authorList>
            <consortium name="The Caenorhabditis remanei Sequencing Consortium"/>
            <person name="Wilson R.K."/>
        </authorList>
    </citation>
    <scope>NUCLEOTIDE SEQUENCE [LARGE SCALE GENOMIC DNA]</scope>
    <source>
        <strain evidence="3">PB4641</strain>
    </source>
</reference>
<dbReference type="InterPro" id="IPR016024">
    <property type="entry name" value="ARM-type_fold"/>
</dbReference>
<dbReference type="eggNOG" id="KOG2081">
    <property type="taxonomic scope" value="Eukaryota"/>
</dbReference>
<dbReference type="GO" id="GO:0006606">
    <property type="term" value="P:protein import into nucleus"/>
    <property type="evidence" value="ECO:0007669"/>
    <property type="project" value="TreeGrafter"/>
</dbReference>
<dbReference type="PANTHER" id="PTHR12363">
    <property type="entry name" value="TRANSPORTIN 3 AND IMPORTIN 13"/>
    <property type="match status" value="1"/>
</dbReference>